<evidence type="ECO:0000256" key="1">
    <source>
        <dbReference type="ARBA" id="ARBA00022860"/>
    </source>
</evidence>
<evidence type="ECO:0000313" key="9">
    <source>
        <dbReference type="Proteomes" id="UP000197138"/>
    </source>
</evidence>
<dbReference type="Proteomes" id="UP000233551">
    <property type="component" value="Unassembled WGS sequence"/>
</dbReference>
<dbReference type="SUPFAM" id="SSF52540">
    <property type="entry name" value="P-loop containing nucleoside triphosphate hydrolases"/>
    <property type="match status" value="1"/>
</dbReference>
<dbReference type="PROSITE" id="PS50096">
    <property type="entry name" value="IQ"/>
    <property type="match status" value="2"/>
</dbReference>
<evidence type="ECO:0000256" key="5">
    <source>
        <dbReference type="SAM" id="MobiDB-lite"/>
    </source>
</evidence>
<feature type="compositionally biased region" description="Polar residues" evidence="5">
    <location>
        <begin position="191"/>
        <end position="203"/>
    </location>
</feature>
<comment type="function">
    <text evidence="4">May be involved in cooperative interactions with calmodulins or calmodulin-like proteins. Recruits calmodulin proteins to microtubules, thus being a potential scaffold in cellular signaling and trafficking. May associate with nucleic acids and regulate gene expression at the transcriptional or post-transcriptional level.</text>
</comment>
<dbReference type="OrthoDB" id="1704267at2759"/>
<dbReference type="GeneID" id="116194471"/>
<gene>
    <name evidence="7" type="ORF">CDL15_Pgr000919</name>
    <name evidence="8" type="ORF">CRG98_013519</name>
</gene>
<dbReference type="EMBL" id="PGOL01000690">
    <property type="protein sequence ID" value="PKI66111.1"/>
    <property type="molecule type" value="Genomic_DNA"/>
</dbReference>
<evidence type="ECO:0000313" key="7">
    <source>
        <dbReference type="EMBL" id="OWM84479.1"/>
    </source>
</evidence>
<reference evidence="7" key="2">
    <citation type="submission" date="2017-06" db="EMBL/GenBank/DDBJ databases">
        <title>The pomegranate genome and the genomics of punicalagin biosynthesis.</title>
        <authorList>
            <person name="Xu C."/>
        </authorList>
    </citation>
    <scope>NUCLEOTIDE SEQUENCE [LARGE SCALE GENOMIC DNA]</scope>
    <source>
        <tissue evidence="7">Fresh leaf</tissue>
    </source>
</reference>
<dbReference type="Proteomes" id="UP000197138">
    <property type="component" value="Unassembled WGS sequence"/>
</dbReference>
<dbReference type="Pfam" id="PF00612">
    <property type="entry name" value="IQ"/>
    <property type="match status" value="2"/>
</dbReference>
<dbReference type="AlphaFoldDB" id="A0A218XIH0"/>
<feature type="region of interest" description="Disordered" evidence="5">
    <location>
        <begin position="179"/>
        <end position="205"/>
    </location>
</feature>
<evidence type="ECO:0000313" key="10">
    <source>
        <dbReference type="Proteomes" id="UP000233551"/>
    </source>
</evidence>
<feature type="domain" description="DUF4005" evidence="6">
    <location>
        <begin position="303"/>
        <end position="367"/>
    </location>
</feature>
<dbReference type="PANTHER" id="PTHR32295:SF10">
    <property type="entry name" value="PROTEIN IQ-DOMAIN 25"/>
    <property type="match status" value="1"/>
</dbReference>
<dbReference type="InterPro" id="IPR025064">
    <property type="entry name" value="DUF4005"/>
</dbReference>
<evidence type="ECO:0000256" key="3">
    <source>
        <dbReference type="ARBA" id="ARBA00024378"/>
    </source>
</evidence>
<dbReference type="GO" id="GO:0005516">
    <property type="term" value="F:calmodulin binding"/>
    <property type="evidence" value="ECO:0007669"/>
    <property type="project" value="UniProtKB-KW"/>
</dbReference>
<protein>
    <recommendedName>
        <fullName evidence="6">DUF4005 domain-containing protein</fullName>
    </recommendedName>
</protein>
<reference evidence="9" key="1">
    <citation type="journal article" date="2017" name="Plant J.">
        <title>The pomegranate (Punica granatum L.) genome and the genomics of punicalagin biosynthesis.</title>
        <authorList>
            <person name="Qin G."/>
            <person name="Xu C."/>
            <person name="Ming R."/>
            <person name="Tang H."/>
            <person name="Guyot R."/>
            <person name="Kramer E.M."/>
            <person name="Hu Y."/>
            <person name="Yi X."/>
            <person name="Qi Y."/>
            <person name="Xu X."/>
            <person name="Gao Z."/>
            <person name="Pan H."/>
            <person name="Jian J."/>
            <person name="Tian Y."/>
            <person name="Yue Z."/>
            <person name="Xu Y."/>
        </authorList>
    </citation>
    <scope>NUCLEOTIDE SEQUENCE [LARGE SCALE GENOMIC DNA]</scope>
    <source>
        <strain evidence="9">cv. Dabenzi</strain>
    </source>
</reference>
<keyword evidence="10" id="KW-1185">Reference proteome</keyword>
<proteinExistence type="inferred from homology"/>
<keyword evidence="1" id="KW-0112">Calmodulin-binding</keyword>
<dbReference type="STRING" id="22663.A0A218XIH0"/>
<name>A0A218XIH0_PUNGR</name>
<comment type="subunit">
    <text evidence="3">Binds to multiple calmodulin (CaM) in the presence of Ca(2+) and CaM-like proteins.</text>
</comment>
<sequence length="407" mass="45096">MGRATRWLKGLFGMTKSSKDTRNSNCQHDSKRRNIGVPSRDNDPQTAPPTDISAGEAAWLRAYHSETEKEQSKQAIAVAAATAAAADAAMAAAMAAVAVVKLTGQSRGVMDAVSRVGSNERSLAAIKIQTNFRGYLARKALRALKGLVKLQALVRGYLVRKQANATLQSVQALMRAQATIQSRRSRRPLPENTTSYQSRSQKSMGKFDEMRHEFVGPTHSRRLSASLDVRTLKTVHERLKIVEVDSARQVARSRRANMSEFCFPSFSSPLSSSQIQFVPPTPEYSQNFQEFDGGFTFDECRCSSAQTTPRFSDSISSNNYFLRKPLDKRYLPGYMASTQSYKAKLRSLSAPRKRPQLGDMNGRLSLHDMMEVSRSSLSGVGMQGSCTRAREAINIEKSMIGKLESYK</sequence>
<comment type="caution">
    <text evidence="7">The sequence shown here is derived from an EMBL/GenBank/DDBJ whole genome shotgun (WGS) entry which is preliminary data.</text>
</comment>
<dbReference type="EMBL" id="MTKT01001357">
    <property type="protein sequence ID" value="OWM84479.1"/>
    <property type="molecule type" value="Genomic_DNA"/>
</dbReference>
<dbReference type="PANTHER" id="PTHR32295">
    <property type="entry name" value="IQ-DOMAIN 5-RELATED"/>
    <property type="match status" value="1"/>
</dbReference>
<evidence type="ECO:0000256" key="4">
    <source>
        <dbReference type="ARBA" id="ARBA00045534"/>
    </source>
</evidence>
<dbReference type="SMART" id="SM00015">
    <property type="entry name" value="IQ"/>
    <property type="match status" value="2"/>
</dbReference>
<evidence type="ECO:0000313" key="8">
    <source>
        <dbReference type="EMBL" id="PKI66111.1"/>
    </source>
</evidence>
<accession>A0A218XIH0</accession>
<dbReference type="Pfam" id="PF13178">
    <property type="entry name" value="DUF4005"/>
    <property type="match status" value="1"/>
</dbReference>
<feature type="region of interest" description="Disordered" evidence="5">
    <location>
        <begin position="15"/>
        <end position="53"/>
    </location>
</feature>
<evidence type="ECO:0000256" key="2">
    <source>
        <dbReference type="ARBA" id="ARBA00024341"/>
    </source>
</evidence>
<dbReference type="CDD" id="cd23767">
    <property type="entry name" value="IQCD"/>
    <property type="match status" value="1"/>
</dbReference>
<reference evidence="8 10" key="3">
    <citation type="submission" date="2017-11" db="EMBL/GenBank/DDBJ databases">
        <title>De-novo sequencing of pomegranate (Punica granatum L.) genome.</title>
        <authorList>
            <person name="Akparov Z."/>
            <person name="Amiraslanov A."/>
            <person name="Hajiyeva S."/>
            <person name="Abbasov M."/>
            <person name="Kaur K."/>
            <person name="Hamwieh A."/>
            <person name="Solovyev V."/>
            <person name="Salamov A."/>
            <person name="Braich B."/>
            <person name="Kosarev P."/>
            <person name="Mahmoud A."/>
            <person name="Hajiyev E."/>
            <person name="Babayeva S."/>
            <person name="Izzatullayeva V."/>
            <person name="Mammadov A."/>
            <person name="Mammadov A."/>
            <person name="Sharifova S."/>
            <person name="Ojaghi J."/>
            <person name="Eynullazada K."/>
            <person name="Bayramov B."/>
            <person name="Abdulazimova A."/>
            <person name="Shahmuradov I."/>
        </authorList>
    </citation>
    <scope>NUCLEOTIDE SEQUENCE [LARGE SCALE GENOMIC DNA]</scope>
    <source>
        <strain evidence="8">AG2017</strain>
        <strain evidence="10">cv. AG2017</strain>
        <tissue evidence="8">Leaf</tissue>
    </source>
</reference>
<comment type="similarity">
    <text evidence="2">Belongs to the IQD family.</text>
</comment>
<dbReference type="InterPro" id="IPR027417">
    <property type="entry name" value="P-loop_NTPase"/>
</dbReference>
<dbReference type="InterPro" id="IPR000048">
    <property type="entry name" value="IQ_motif_EF-hand-BS"/>
</dbReference>
<organism evidence="7 9">
    <name type="scientific">Punica granatum</name>
    <name type="common">Pomegranate</name>
    <dbReference type="NCBI Taxonomy" id="22663"/>
    <lineage>
        <taxon>Eukaryota</taxon>
        <taxon>Viridiplantae</taxon>
        <taxon>Streptophyta</taxon>
        <taxon>Embryophyta</taxon>
        <taxon>Tracheophyta</taxon>
        <taxon>Spermatophyta</taxon>
        <taxon>Magnoliopsida</taxon>
        <taxon>eudicotyledons</taxon>
        <taxon>Gunneridae</taxon>
        <taxon>Pentapetalae</taxon>
        <taxon>rosids</taxon>
        <taxon>malvids</taxon>
        <taxon>Myrtales</taxon>
        <taxon>Lythraceae</taxon>
        <taxon>Punica</taxon>
    </lineage>
</organism>
<evidence type="ECO:0000259" key="6">
    <source>
        <dbReference type="Pfam" id="PF13178"/>
    </source>
</evidence>
<dbReference type="Gene3D" id="1.20.5.190">
    <property type="match status" value="1"/>
</dbReference>